<protein>
    <submittedName>
        <fullName evidence="2">Uncharacterized protein</fullName>
    </submittedName>
</protein>
<name>A0ABR2IXH6_9PEZI</name>
<evidence type="ECO:0000313" key="3">
    <source>
        <dbReference type="Proteomes" id="UP001390339"/>
    </source>
</evidence>
<dbReference type="Proteomes" id="UP001390339">
    <property type="component" value="Unassembled WGS sequence"/>
</dbReference>
<accession>A0ABR2IXH6</accession>
<gene>
    <name evidence="2" type="ORF">PGQ11_007873</name>
</gene>
<feature type="region of interest" description="Disordered" evidence="1">
    <location>
        <begin position="1"/>
        <end position="20"/>
    </location>
</feature>
<dbReference type="EMBL" id="JAPCWZ010000004">
    <property type="protein sequence ID" value="KAK8869295.1"/>
    <property type="molecule type" value="Genomic_DNA"/>
</dbReference>
<reference evidence="2 3" key="1">
    <citation type="journal article" date="2024" name="IMA Fungus">
        <title>Apiospora arundinis, a panoply of carbohydrate-active enzymes and secondary metabolites.</title>
        <authorList>
            <person name="Sorensen T."/>
            <person name="Petersen C."/>
            <person name="Muurmann A.T."/>
            <person name="Christiansen J.V."/>
            <person name="Brundto M.L."/>
            <person name="Overgaard C.K."/>
            <person name="Boysen A.T."/>
            <person name="Wollenberg R.D."/>
            <person name="Larsen T.O."/>
            <person name="Sorensen J.L."/>
            <person name="Nielsen K.L."/>
            <person name="Sondergaard T.E."/>
        </authorList>
    </citation>
    <scope>NUCLEOTIDE SEQUENCE [LARGE SCALE GENOMIC DNA]</scope>
    <source>
        <strain evidence="2 3">AAU 773</strain>
    </source>
</reference>
<comment type="caution">
    <text evidence="2">The sequence shown here is derived from an EMBL/GenBank/DDBJ whole genome shotgun (WGS) entry which is preliminary data.</text>
</comment>
<evidence type="ECO:0000256" key="1">
    <source>
        <dbReference type="SAM" id="MobiDB-lite"/>
    </source>
</evidence>
<sequence length="80" mass="8873">MLVASRNTHKRPQGADKLDRGFRPCKILKNFNQSTPGYRAAAQDLITTAQFFCGKHGLPERHGYGKDPVLIEDGLIAFGM</sequence>
<keyword evidence="3" id="KW-1185">Reference proteome</keyword>
<proteinExistence type="predicted"/>
<organism evidence="2 3">
    <name type="scientific">Apiospora arundinis</name>
    <dbReference type="NCBI Taxonomy" id="335852"/>
    <lineage>
        <taxon>Eukaryota</taxon>
        <taxon>Fungi</taxon>
        <taxon>Dikarya</taxon>
        <taxon>Ascomycota</taxon>
        <taxon>Pezizomycotina</taxon>
        <taxon>Sordariomycetes</taxon>
        <taxon>Xylariomycetidae</taxon>
        <taxon>Amphisphaeriales</taxon>
        <taxon>Apiosporaceae</taxon>
        <taxon>Apiospora</taxon>
    </lineage>
</organism>
<evidence type="ECO:0000313" key="2">
    <source>
        <dbReference type="EMBL" id="KAK8869295.1"/>
    </source>
</evidence>